<sequence length="105" mass="11521">MADKGAAQGQPTVEELEKKIATLEEQLKEQAGVQEDDLKITAAQLKGLKYNSAVRKKVKEDGKEVVKTSLIERQLTVKDVLAARQDGDEIVIATADGRKHRIPAK</sequence>
<gene>
    <name evidence="1" type="ORF">Dace_2372</name>
</gene>
<protein>
    <submittedName>
        <fullName evidence="1">Uncharacterized protein</fullName>
    </submittedName>
</protein>
<dbReference type="AlphaFoldDB" id="Q1K070"/>
<name>Q1K070_DESA6</name>
<dbReference type="RefSeq" id="WP_005999999.1">
    <property type="nucleotide sequence ID" value="NZ_AAEW02000007.1"/>
</dbReference>
<comment type="caution">
    <text evidence="1">The sequence shown here is derived from an EMBL/GenBank/DDBJ whole genome shotgun (WGS) entry which is preliminary data.</text>
</comment>
<evidence type="ECO:0000313" key="2">
    <source>
        <dbReference type="Proteomes" id="UP000005695"/>
    </source>
</evidence>
<reference evidence="1" key="2">
    <citation type="submission" date="2006-05" db="EMBL/GenBank/DDBJ databases">
        <title>Sequencing of the draft genome and assembly of Desulfuromonas acetoxidans DSM 684.</title>
        <authorList>
            <consortium name="US DOE Joint Genome Institute (JGI-PGF)"/>
            <person name="Copeland A."/>
            <person name="Lucas S."/>
            <person name="Lapidus A."/>
            <person name="Barry K."/>
            <person name="Detter J.C."/>
            <person name="Glavina del Rio T."/>
            <person name="Hammon N."/>
            <person name="Israni S."/>
            <person name="Dalin E."/>
            <person name="Tice H."/>
            <person name="Bruce D."/>
            <person name="Pitluck S."/>
            <person name="Richardson P."/>
        </authorList>
    </citation>
    <scope>NUCLEOTIDE SEQUENCE [LARGE SCALE GENOMIC DNA]</scope>
    <source>
        <strain evidence="1">DSM 684</strain>
    </source>
</reference>
<keyword evidence="2" id="KW-1185">Reference proteome</keyword>
<organism evidence="1 2">
    <name type="scientific">Desulfuromonas acetoxidans (strain DSM 684 / 11070)</name>
    <dbReference type="NCBI Taxonomy" id="281689"/>
    <lineage>
        <taxon>Bacteria</taxon>
        <taxon>Pseudomonadati</taxon>
        <taxon>Thermodesulfobacteriota</taxon>
        <taxon>Desulfuromonadia</taxon>
        <taxon>Desulfuromonadales</taxon>
        <taxon>Desulfuromonadaceae</taxon>
        <taxon>Desulfuromonas</taxon>
    </lineage>
</organism>
<evidence type="ECO:0000313" key="1">
    <source>
        <dbReference type="EMBL" id="EAT16071.1"/>
    </source>
</evidence>
<dbReference type="EMBL" id="AAEW02000007">
    <property type="protein sequence ID" value="EAT16071.1"/>
    <property type="molecule type" value="Genomic_DNA"/>
</dbReference>
<reference evidence="1" key="1">
    <citation type="submission" date="2006-05" db="EMBL/GenBank/DDBJ databases">
        <title>Annotation of the draft genome assembly of Desulfuromonas acetoxidans DSM 684.</title>
        <authorList>
            <consortium name="US DOE Joint Genome Institute (JGI-ORNL)"/>
            <person name="Larimer F."/>
            <person name="Land M."/>
            <person name="Hauser L."/>
        </authorList>
    </citation>
    <scope>NUCLEOTIDE SEQUENCE [LARGE SCALE GENOMIC DNA]</scope>
    <source>
        <strain evidence="1">DSM 684</strain>
    </source>
</reference>
<proteinExistence type="predicted"/>
<dbReference type="Proteomes" id="UP000005695">
    <property type="component" value="Unassembled WGS sequence"/>
</dbReference>
<accession>Q1K070</accession>